<evidence type="ECO:0000313" key="3">
    <source>
        <dbReference type="EMBL" id="MBP1930566.1"/>
    </source>
</evidence>
<evidence type="ECO:0000313" key="4">
    <source>
        <dbReference type="Proteomes" id="UP001519343"/>
    </source>
</evidence>
<keyword evidence="1" id="KW-0732">Signal</keyword>
<evidence type="ECO:0000259" key="2">
    <source>
        <dbReference type="Pfam" id="PF07833"/>
    </source>
</evidence>
<gene>
    <name evidence="3" type="ORF">J2Z37_000553</name>
</gene>
<proteinExistence type="predicted"/>
<feature type="signal peptide" evidence="1">
    <location>
        <begin position="1"/>
        <end position="23"/>
    </location>
</feature>
<feature type="domain" description="Copper amine oxidase-like N-terminal" evidence="2">
    <location>
        <begin position="33"/>
        <end position="82"/>
    </location>
</feature>
<comment type="caution">
    <text evidence="3">The sequence shown here is derived from an EMBL/GenBank/DDBJ whole genome shotgun (WGS) entry which is preliminary data.</text>
</comment>
<dbReference type="EMBL" id="JAGGKT010000001">
    <property type="protein sequence ID" value="MBP1930566.1"/>
    <property type="molecule type" value="Genomic_DNA"/>
</dbReference>
<protein>
    <recommendedName>
        <fullName evidence="2">Copper amine oxidase-like N-terminal domain-containing protein</fullName>
    </recommendedName>
</protein>
<evidence type="ECO:0000256" key="1">
    <source>
        <dbReference type="SAM" id="SignalP"/>
    </source>
</evidence>
<keyword evidence="4" id="KW-1185">Reference proteome</keyword>
<dbReference type="RefSeq" id="WP_209808630.1">
    <property type="nucleotide sequence ID" value="NZ_JAGGKT010000001.1"/>
</dbReference>
<accession>A0ABS4GJX9</accession>
<organism evidence="3 4">
    <name type="scientific">Ammoniphilus resinae</name>
    <dbReference type="NCBI Taxonomy" id="861532"/>
    <lineage>
        <taxon>Bacteria</taxon>
        <taxon>Bacillati</taxon>
        <taxon>Bacillota</taxon>
        <taxon>Bacilli</taxon>
        <taxon>Bacillales</taxon>
        <taxon>Paenibacillaceae</taxon>
        <taxon>Aneurinibacillus group</taxon>
        <taxon>Ammoniphilus</taxon>
    </lineage>
</organism>
<dbReference type="InterPro" id="IPR012854">
    <property type="entry name" value="Cu_amine_oxidase-like_N"/>
</dbReference>
<name>A0ABS4GJX9_9BACL</name>
<reference evidence="3 4" key="1">
    <citation type="submission" date="2021-03" db="EMBL/GenBank/DDBJ databases">
        <title>Genomic Encyclopedia of Type Strains, Phase IV (KMG-IV): sequencing the most valuable type-strain genomes for metagenomic binning, comparative biology and taxonomic classification.</title>
        <authorList>
            <person name="Goeker M."/>
        </authorList>
    </citation>
    <scope>NUCLEOTIDE SEQUENCE [LARGE SCALE GENOMIC DNA]</scope>
    <source>
        <strain evidence="3 4">DSM 24738</strain>
    </source>
</reference>
<dbReference type="Pfam" id="PF07833">
    <property type="entry name" value="Cu_amine_oxidN1"/>
    <property type="match status" value="1"/>
</dbReference>
<dbReference type="Gene3D" id="3.30.457.10">
    <property type="entry name" value="Copper amine oxidase-like, N-terminal domain"/>
    <property type="match status" value="1"/>
</dbReference>
<feature type="chain" id="PRO_5047447815" description="Copper amine oxidase-like N-terminal domain-containing protein" evidence="1">
    <location>
        <begin position="24"/>
        <end position="209"/>
    </location>
</feature>
<dbReference type="InterPro" id="IPR036582">
    <property type="entry name" value="Mao_N_sf"/>
</dbReference>
<dbReference type="Proteomes" id="UP001519343">
    <property type="component" value="Unassembled WGS sequence"/>
</dbReference>
<dbReference type="SUPFAM" id="SSF55383">
    <property type="entry name" value="Copper amine oxidase, domain N"/>
    <property type="match status" value="1"/>
</dbReference>
<sequence length="209" mass="22826">MNRRKWMVAGGVAVLCASLTGLAFGATPIQLIVNGQTVSADVTPEIKNDRVMVPLRVAAEALGADVQWNEKQRTVNINSANSDLSQQLMLLQQGLAAKTPKETVQTWAEAVQNRNGAVQFAVLSPDLKEKTRSHYEQLHWVTGVSSPWVDKVNITKEEKSDDNTWEFEVEFQLKTSTGNAGLESASLKVKEIDGSWYITQVLGGTDGGI</sequence>